<keyword evidence="5 10" id="KW-0479">Metal-binding</keyword>
<dbReference type="PANTHER" id="PTHR24302:SF15">
    <property type="entry name" value="FATTY-ACID PEROXYGENASE"/>
    <property type="match status" value="1"/>
</dbReference>
<evidence type="ECO:0000256" key="5">
    <source>
        <dbReference type="ARBA" id="ARBA00022723"/>
    </source>
</evidence>
<comment type="cofactor">
    <cofactor evidence="10">
        <name>heme</name>
        <dbReference type="ChEBI" id="CHEBI:30413"/>
    </cofactor>
</comment>
<dbReference type="SUPFAM" id="SSF48264">
    <property type="entry name" value="Cytochrome P450"/>
    <property type="match status" value="1"/>
</dbReference>
<dbReference type="InterPro" id="IPR050705">
    <property type="entry name" value="Cytochrome_P450_3A"/>
</dbReference>
<dbReference type="GO" id="GO:0005506">
    <property type="term" value="F:iron ion binding"/>
    <property type="evidence" value="ECO:0007669"/>
    <property type="project" value="InterPro"/>
</dbReference>
<dbReference type="PRINTS" id="PR00385">
    <property type="entry name" value="P450"/>
</dbReference>
<evidence type="ECO:0000256" key="10">
    <source>
        <dbReference type="PIRSR" id="PIRSR602401-1"/>
    </source>
</evidence>
<evidence type="ECO:0000256" key="9">
    <source>
        <dbReference type="ARBA" id="ARBA00043906"/>
    </source>
</evidence>
<keyword evidence="4 10" id="KW-0349">Heme</keyword>
<dbReference type="CDD" id="cd11055">
    <property type="entry name" value="CYP3A-like"/>
    <property type="match status" value="1"/>
</dbReference>
<evidence type="ECO:0000256" key="6">
    <source>
        <dbReference type="ARBA" id="ARBA00022848"/>
    </source>
</evidence>
<organism evidence="13 14">
    <name type="scientific">Macrostomum lignano</name>
    <dbReference type="NCBI Taxonomy" id="282301"/>
    <lineage>
        <taxon>Eukaryota</taxon>
        <taxon>Metazoa</taxon>
        <taxon>Spiralia</taxon>
        <taxon>Lophotrochozoa</taxon>
        <taxon>Platyhelminthes</taxon>
        <taxon>Rhabditophora</taxon>
        <taxon>Macrostomorpha</taxon>
        <taxon>Macrostomida</taxon>
        <taxon>Macrostomidae</taxon>
        <taxon>Macrostomum</taxon>
    </lineage>
</organism>
<dbReference type="GO" id="GO:0020037">
    <property type="term" value="F:heme binding"/>
    <property type="evidence" value="ECO:0007669"/>
    <property type="project" value="InterPro"/>
</dbReference>
<comment type="similarity">
    <text evidence="3 11">Belongs to the cytochrome P450 family.</text>
</comment>
<comment type="subcellular location">
    <subcellularLocation>
        <location evidence="2">Endoplasmic reticulum membrane</location>
        <topology evidence="2">Peripheral membrane protein</topology>
    </subcellularLocation>
    <subcellularLocation>
        <location evidence="1">Microsome membrane</location>
        <topology evidence="1">Peripheral membrane protein</topology>
    </subcellularLocation>
</comment>
<keyword evidence="6" id="KW-0492">Microsome</keyword>
<dbReference type="InterPro" id="IPR002401">
    <property type="entry name" value="Cyt_P450_E_grp-I"/>
</dbReference>
<evidence type="ECO:0000256" key="2">
    <source>
        <dbReference type="ARBA" id="ARBA00004406"/>
    </source>
</evidence>
<dbReference type="PRINTS" id="PR00463">
    <property type="entry name" value="EP450I"/>
</dbReference>
<comment type="function">
    <text evidence="9">Cytochromes P450 are a group of heme-thiolate monooxygenases. They oxidize a variety of structurally unrelated compounds, including steroids, fatty acids, and xenobiotics.</text>
</comment>
<dbReference type="GO" id="GO:0016705">
    <property type="term" value="F:oxidoreductase activity, acting on paired donors, with incorporation or reduction of molecular oxygen"/>
    <property type="evidence" value="ECO:0007669"/>
    <property type="project" value="InterPro"/>
</dbReference>
<reference evidence="13 14" key="1">
    <citation type="submission" date="2017-06" db="EMBL/GenBank/DDBJ databases">
        <title>A platform for efficient transgenesis in Macrostomum lignano, a flatworm model organism for stem cell research.</title>
        <authorList>
            <person name="Berezikov E."/>
        </authorList>
    </citation>
    <scope>NUCLEOTIDE SEQUENCE [LARGE SCALE GENOMIC DNA]</scope>
    <source>
        <strain evidence="13">DV1</strain>
        <tissue evidence="13">Whole organism</tissue>
    </source>
</reference>
<name>A0A267G8A5_9PLAT</name>
<evidence type="ECO:0000256" key="1">
    <source>
        <dbReference type="ARBA" id="ARBA00004174"/>
    </source>
</evidence>
<evidence type="ECO:0000256" key="11">
    <source>
        <dbReference type="RuleBase" id="RU000461"/>
    </source>
</evidence>
<dbReference type="AlphaFoldDB" id="A0A267G8A5"/>
<feature type="binding site" description="axial binding residue" evidence="10">
    <location>
        <position position="452"/>
    </location>
    <ligand>
        <name>heme</name>
        <dbReference type="ChEBI" id="CHEBI:30413"/>
    </ligand>
    <ligandPart>
        <name>Fe</name>
        <dbReference type="ChEBI" id="CHEBI:18248"/>
    </ligandPart>
</feature>
<dbReference type="Pfam" id="PF00067">
    <property type="entry name" value="p450"/>
    <property type="match status" value="1"/>
</dbReference>
<gene>
    <name evidence="13" type="ORF">BOX15_Mlig034582g2</name>
</gene>
<accession>A0A267G8A5</accession>
<evidence type="ECO:0000313" key="14">
    <source>
        <dbReference type="Proteomes" id="UP000215902"/>
    </source>
</evidence>
<comment type="caution">
    <text evidence="13">The sequence shown here is derived from an EMBL/GenBank/DDBJ whole genome shotgun (WGS) entry which is preliminary data.</text>
</comment>
<proteinExistence type="inferred from homology"/>
<dbReference type="FunFam" id="1.10.630.10:FF:000042">
    <property type="entry name" value="Cytochrome P450"/>
    <property type="match status" value="1"/>
</dbReference>
<keyword evidence="8 10" id="KW-0408">Iron</keyword>
<evidence type="ECO:0000256" key="4">
    <source>
        <dbReference type="ARBA" id="ARBA00022617"/>
    </source>
</evidence>
<dbReference type="InterPro" id="IPR017972">
    <property type="entry name" value="Cyt_P450_CS"/>
</dbReference>
<keyword evidence="11" id="KW-0503">Monooxygenase</keyword>
<keyword evidence="12" id="KW-1133">Transmembrane helix</keyword>
<keyword evidence="14" id="KW-1185">Reference proteome</keyword>
<evidence type="ECO:0000256" key="12">
    <source>
        <dbReference type="SAM" id="Phobius"/>
    </source>
</evidence>
<dbReference type="EMBL" id="NIVC01000518">
    <property type="protein sequence ID" value="PAA81647.1"/>
    <property type="molecule type" value="Genomic_DNA"/>
</dbReference>
<keyword evidence="12" id="KW-0472">Membrane</keyword>
<dbReference type="GO" id="GO:0005789">
    <property type="term" value="C:endoplasmic reticulum membrane"/>
    <property type="evidence" value="ECO:0007669"/>
    <property type="project" value="UniProtKB-SubCell"/>
</dbReference>
<keyword evidence="12" id="KW-0812">Transmembrane</keyword>
<evidence type="ECO:0000256" key="3">
    <source>
        <dbReference type="ARBA" id="ARBA00010617"/>
    </source>
</evidence>
<evidence type="ECO:0000313" key="13">
    <source>
        <dbReference type="EMBL" id="PAA81647.1"/>
    </source>
</evidence>
<dbReference type="Gene3D" id="1.10.630.10">
    <property type="entry name" value="Cytochrome P450"/>
    <property type="match status" value="1"/>
</dbReference>
<keyword evidence="6" id="KW-0256">Endoplasmic reticulum</keyword>
<dbReference type="OrthoDB" id="2789670at2759"/>
<evidence type="ECO:0000256" key="7">
    <source>
        <dbReference type="ARBA" id="ARBA00023002"/>
    </source>
</evidence>
<dbReference type="STRING" id="282301.A0A267G8A5"/>
<dbReference type="Proteomes" id="UP000215902">
    <property type="component" value="Unassembled WGS sequence"/>
</dbReference>
<dbReference type="InterPro" id="IPR036396">
    <property type="entry name" value="Cyt_P450_sf"/>
</dbReference>
<dbReference type="PANTHER" id="PTHR24302">
    <property type="entry name" value="CYTOCHROME P450 FAMILY 3"/>
    <property type="match status" value="1"/>
</dbReference>
<evidence type="ECO:0000256" key="8">
    <source>
        <dbReference type="ARBA" id="ARBA00023004"/>
    </source>
</evidence>
<dbReference type="InterPro" id="IPR001128">
    <property type="entry name" value="Cyt_P450"/>
</dbReference>
<sequence>MHFVGYNVSNYLIGCVAFLTAAYVYGTWPYSYWRKRGIKGPPMYPFVGDLLSIVRHGFMKQTIDDINKYGRVHGTFLTRIPTLVVADIEMVRQVCIKQADKFTDRTQLGNQPSPLDRGITVLRGQEWRRVRNLMTPCFTSGRLRAMFPLIDDSARDLVAQLSSYIEQGNHDDAVFQPKKDFSNYTMDAIARTLFAIQINTHADPNNPFKVNAEMVFNVSLRSPKLILLLMMPKIVGPIYKFFNVNLLPQSCMDFFINSIRENLKIRRQSPDSSKFNDFLASCITAVDQTETIHDKQVKGLSEDEVVAQCFTFFLAGFETTANAMTFVAYLLALHPESQTRCFKEAQAAASSGKLDYEGVQELKYIGQCIDEALRLYPPVVFVDRMCNTTTTINGYEIEAGTSVRIPTHFLGTDPEVWGDDAAQFNPDRFSPEVAWGRDPLNFVPFGIGQRNCIGMRLAQLELRKGLAEVLLNFELLPNDDTPALGKLELKTTGLTATKTPINLRLKRRSAEK</sequence>
<feature type="transmembrane region" description="Helical" evidence="12">
    <location>
        <begin position="6"/>
        <end position="26"/>
    </location>
</feature>
<evidence type="ECO:0008006" key="15">
    <source>
        <dbReference type="Google" id="ProtNLM"/>
    </source>
</evidence>
<dbReference type="PROSITE" id="PS00086">
    <property type="entry name" value="CYTOCHROME_P450"/>
    <property type="match status" value="1"/>
</dbReference>
<keyword evidence="7 11" id="KW-0560">Oxidoreductase</keyword>
<dbReference type="GO" id="GO:0008395">
    <property type="term" value="F:steroid hydroxylase activity"/>
    <property type="evidence" value="ECO:0007669"/>
    <property type="project" value="TreeGrafter"/>
</dbReference>
<protein>
    <recommendedName>
        <fullName evidence="15">Cytochrome P450</fullName>
    </recommendedName>
</protein>